<protein>
    <submittedName>
        <fullName evidence="7">UDP-N-acetylglucosamine--peptide N-acetylglucosaminyltransferase SPINDLY</fullName>
    </submittedName>
</protein>
<sequence>MQAYSLMDISLDTFPYAGTTTTCESLYMGVPCVTMAGSVHAHNVGVSLLHNVGLERLIAKTEEEYIRLALQLASDPSALSELRMTLRELMVKSPVCDGAKFARGLESGYRNMWQRYCRGNVPSLKYLDSLQLQQPNPEKISVMFSDVAKNTAVEEKQNLPVNINGVNAVSLATSNVSNFADQNLQRDLGRKS</sequence>
<evidence type="ECO:0000313" key="7">
    <source>
        <dbReference type="EMBL" id="KAJ6848861.1"/>
    </source>
</evidence>
<feature type="domain" description="O-GlcNAc transferase C-terminal" evidence="6">
    <location>
        <begin position="6"/>
        <end position="103"/>
    </location>
</feature>
<dbReference type="InterPro" id="IPR029489">
    <property type="entry name" value="OGT/SEC/SPY_C"/>
</dbReference>
<dbReference type="InterPro" id="IPR051939">
    <property type="entry name" value="Glycosyltr_41/O-GlcNAc_trsf"/>
</dbReference>
<dbReference type="Pfam" id="PF13844">
    <property type="entry name" value="Glyco_transf_41"/>
    <property type="match status" value="1"/>
</dbReference>
<dbReference type="PANTHER" id="PTHR44835">
    <property type="entry name" value="UDP-N-ACETYLGLUCOSAMINE--PEPTIDE N-ACETYLGLUCOSAMINYLTRANSFERASE SPINDLY-RELATED"/>
    <property type="match status" value="1"/>
</dbReference>
<organism evidence="7 8">
    <name type="scientific">Iris pallida</name>
    <name type="common">Sweet iris</name>
    <dbReference type="NCBI Taxonomy" id="29817"/>
    <lineage>
        <taxon>Eukaryota</taxon>
        <taxon>Viridiplantae</taxon>
        <taxon>Streptophyta</taxon>
        <taxon>Embryophyta</taxon>
        <taxon>Tracheophyta</taxon>
        <taxon>Spermatophyta</taxon>
        <taxon>Magnoliopsida</taxon>
        <taxon>Liliopsida</taxon>
        <taxon>Asparagales</taxon>
        <taxon>Iridaceae</taxon>
        <taxon>Iridoideae</taxon>
        <taxon>Irideae</taxon>
        <taxon>Iris</taxon>
    </lineage>
</organism>
<evidence type="ECO:0000256" key="2">
    <source>
        <dbReference type="ARBA" id="ARBA00022676"/>
    </source>
</evidence>
<evidence type="ECO:0000259" key="6">
    <source>
        <dbReference type="Pfam" id="PF13844"/>
    </source>
</evidence>
<accession>A0AAX6I772</accession>
<dbReference type="GO" id="GO:0016757">
    <property type="term" value="F:glycosyltransferase activity"/>
    <property type="evidence" value="ECO:0007669"/>
    <property type="project" value="UniProtKB-KW"/>
</dbReference>
<evidence type="ECO:0000256" key="1">
    <source>
        <dbReference type="ARBA" id="ARBA00004922"/>
    </source>
</evidence>
<proteinExistence type="predicted"/>
<evidence type="ECO:0000313" key="8">
    <source>
        <dbReference type="Proteomes" id="UP001140949"/>
    </source>
</evidence>
<keyword evidence="2 7" id="KW-0328">Glycosyltransferase</keyword>
<reference evidence="7" key="2">
    <citation type="submission" date="2023-04" db="EMBL/GenBank/DDBJ databases">
        <authorList>
            <person name="Bruccoleri R.E."/>
            <person name="Oakeley E.J."/>
            <person name="Faust A.-M."/>
            <person name="Dessus-Babus S."/>
            <person name="Altorfer M."/>
            <person name="Burckhardt D."/>
            <person name="Oertli M."/>
            <person name="Naumann U."/>
            <person name="Petersen F."/>
            <person name="Wong J."/>
        </authorList>
    </citation>
    <scope>NUCLEOTIDE SEQUENCE</scope>
    <source>
        <strain evidence="7">GSM-AAB239-AS_SAM_17_03QT</strain>
        <tissue evidence="7">Leaf</tissue>
    </source>
</reference>
<evidence type="ECO:0000256" key="5">
    <source>
        <dbReference type="ARBA" id="ARBA00022803"/>
    </source>
</evidence>
<dbReference type="Gene3D" id="3.40.50.2000">
    <property type="entry name" value="Glycogen Phosphorylase B"/>
    <property type="match status" value="1"/>
</dbReference>
<dbReference type="PANTHER" id="PTHR44835:SF1">
    <property type="entry name" value="PROTEIN O-GLCNAC TRANSFERASE"/>
    <property type="match status" value="1"/>
</dbReference>
<evidence type="ECO:0000256" key="4">
    <source>
        <dbReference type="ARBA" id="ARBA00022737"/>
    </source>
</evidence>
<keyword evidence="5" id="KW-0802">TPR repeat</keyword>
<dbReference type="EMBL" id="JANAVB010004399">
    <property type="protein sequence ID" value="KAJ6848861.1"/>
    <property type="molecule type" value="Genomic_DNA"/>
</dbReference>
<dbReference type="Proteomes" id="UP001140949">
    <property type="component" value="Unassembled WGS sequence"/>
</dbReference>
<comment type="caution">
    <text evidence="7">The sequence shown here is derived from an EMBL/GenBank/DDBJ whole genome shotgun (WGS) entry which is preliminary data.</text>
</comment>
<evidence type="ECO:0000256" key="3">
    <source>
        <dbReference type="ARBA" id="ARBA00022679"/>
    </source>
</evidence>
<reference evidence="7" key="1">
    <citation type="journal article" date="2023" name="GigaByte">
        <title>Genome assembly of the bearded iris, Iris pallida Lam.</title>
        <authorList>
            <person name="Bruccoleri R.E."/>
            <person name="Oakeley E.J."/>
            <person name="Faust A.M.E."/>
            <person name="Altorfer M."/>
            <person name="Dessus-Babus S."/>
            <person name="Burckhardt D."/>
            <person name="Oertli M."/>
            <person name="Naumann U."/>
            <person name="Petersen F."/>
            <person name="Wong J."/>
        </authorList>
    </citation>
    <scope>NUCLEOTIDE SEQUENCE</scope>
    <source>
        <strain evidence="7">GSM-AAB239-AS_SAM_17_03QT</strain>
    </source>
</reference>
<comment type="pathway">
    <text evidence="1">Protein modification; protein glycosylation.</text>
</comment>
<keyword evidence="8" id="KW-1185">Reference proteome</keyword>
<gene>
    <name evidence="7" type="ORF">M6B38_272685</name>
</gene>
<keyword evidence="4" id="KW-0677">Repeat</keyword>
<name>A0AAX6I772_IRIPA</name>
<dbReference type="AlphaFoldDB" id="A0AAX6I772"/>
<keyword evidence="3" id="KW-0808">Transferase</keyword>